<name>A0A2M7BG75_9BACT</name>
<dbReference type="SUPFAM" id="SSF52540">
    <property type="entry name" value="P-loop containing nucleoside triphosphate hydrolases"/>
    <property type="match status" value="1"/>
</dbReference>
<proteinExistence type="inferred from homology"/>
<dbReference type="InterPro" id="IPR027417">
    <property type="entry name" value="P-loop_NTPase"/>
</dbReference>
<dbReference type="PANTHER" id="PTHR30486:SF16">
    <property type="entry name" value="TWITCHING MOTILITY PROTEIN PILT"/>
    <property type="match status" value="1"/>
</dbReference>
<evidence type="ECO:0000259" key="2">
    <source>
        <dbReference type="PROSITE" id="PS00662"/>
    </source>
</evidence>
<dbReference type="PROSITE" id="PS00662">
    <property type="entry name" value="T2SP_E"/>
    <property type="match status" value="1"/>
</dbReference>
<dbReference type="InterPro" id="IPR001482">
    <property type="entry name" value="T2SS/T4SS_dom"/>
</dbReference>
<comment type="similarity">
    <text evidence="1">Belongs to the GSP E family.</text>
</comment>
<evidence type="ECO:0000313" key="4">
    <source>
        <dbReference type="Proteomes" id="UP000229631"/>
    </source>
</evidence>
<evidence type="ECO:0000313" key="3">
    <source>
        <dbReference type="EMBL" id="PIV02132.1"/>
    </source>
</evidence>
<evidence type="ECO:0000256" key="1">
    <source>
        <dbReference type="ARBA" id="ARBA00006611"/>
    </source>
</evidence>
<reference evidence="4" key="1">
    <citation type="submission" date="2017-09" db="EMBL/GenBank/DDBJ databases">
        <title>Depth-based differentiation of microbial function through sediment-hosted aquifers and enrichment of novel symbionts in the deep terrestrial subsurface.</title>
        <authorList>
            <person name="Probst A.J."/>
            <person name="Ladd B."/>
            <person name="Jarett J.K."/>
            <person name="Geller-Mcgrath D.E."/>
            <person name="Sieber C.M.K."/>
            <person name="Emerson J.B."/>
            <person name="Anantharaman K."/>
            <person name="Thomas B.C."/>
            <person name="Malmstrom R."/>
            <person name="Stieglmeier M."/>
            <person name="Klingl A."/>
            <person name="Woyke T."/>
            <person name="Ryan C.M."/>
            <person name="Banfield J.F."/>
        </authorList>
    </citation>
    <scope>NUCLEOTIDE SEQUENCE [LARGE SCALE GENOMIC DNA]</scope>
</reference>
<dbReference type="Gene3D" id="3.40.50.300">
    <property type="entry name" value="P-loop containing nucleotide triphosphate hydrolases"/>
    <property type="match status" value="1"/>
</dbReference>
<protein>
    <submittedName>
        <fullName evidence="3">Type IV pili twitching motility protein PilT</fullName>
    </submittedName>
</protein>
<dbReference type="Gene3D" id="3.30.450.90">
    <property type="match status" value="1"/>
</dbReference>
<dbReference type="NCBIfam" id="TIGR01420">
    <property type="entry name" value="pilT_fam"/>
    <property type="match status" value="1"/>
</dbReference>
<organism evidence="3 4">
    <name type="scientific">Candidatus Shapirobacteria bacterium CG03_land_8_20_14_0_80_39_12</name>
    <dbReference type="NCBI Taxonomy" id="1974879"/>
    <lineage>
        <taxon>Bacteria</taxon>
        <taxon>Candidatus Shapironibacteriota</taxon>
    </lineage>
</organism>
<dbReference type="Pfam" id="PF00437">
    <property type="entry name" value="T2SSE"/>
    <property type="match status" value="1"/>
</dbReference>
<sequence length="353" mass="39249">MTDVHTLLNLTVEKNASDLHLQVGMPPCLRIYGELSFLTEYGILTDEDTEILLFSLLNEEQKEILANNKEIDFSFELATKGRFRVNVYHQKGSLAGALRFIPLKIKTVDDLLLPPICHEFVKLRQGFVLVTGPTGHGKSTTLAAIIQEILQNRSCNVITIEDPIEFVFNSQRSLISQRELGLDTHSWSAALRSALREDPDVVLIGEMRDYDTIAAALTIAETGHLVFSTLHTNSASQTIDRIIDAFPEEAKSQVRIQMATSLEAVFSQRLVPVINGGRMVAYEVMVATSAIRTAIRDKKTHMLDNIMQTSGAYGMSTLETSLVKLVMDGKISLDTARLFALRPEEVTRLMKGS</sequence>
<feature type="domain" description="Bacterial type II secretion system protein E" evidence="2">
    <location>
        <begin position="195"/>
        <end position="209"/>
    </location>
</feature>
<comment type="caution">
    <text evidence="3">The sequence shown here is derived from an EMBL/GenBank/DDBJ whole genome shotgun (WGS) entry which is preliminary data.</text>
</comment>
<gene>
    <name evidence="3" type="ORF">COS54_00030</name>
</gene>
<dbReference type="EMBL" id="PEVC01000001">
    <property type="protein sequence ID" value="PIV02132.1"/>
    <property type="molecule type" value="Genomic_DNA"/>
</dbReference>
<dbReference type="GO" id="GO:0005524">
    <property type="term" value="F:ATP binding"/>
    <property type="evidence" value="ECO:0007669"/>
    <property type="project" value="InterPro"/>
</dbReference>
<dbReference type="InterPro" id="IPR006321">
    <property type="entry name" value="PilT/PilU"/>
</dbReference>
<accession>A0A2M7BG75</accession>
<dbReference type="CDD" id="cd01131">
    <property type="entry name" value="PilT"/>
    <property type="match status" value="1"/>
</dbReference>
<dbReference type="Proteomes" id="UP000229631">
    <property type="component" value="Unassembled WGS sequence"/>
</dbReference>
<dbReference type="GO" id="GO:0016887">
    <property type="term" value="F:ATP hydrolysis activity"/>
    <property type="evidence" value="ECO:0007669"/>
    <property type="project" value="InterPro"/>
</dbReference>
<dbReference type="PANTHER" id="PTHR30486">
    <property type="entry name" value="TWITCHING MOTILITY PROTEIN PILT"/>
    <property type="match status" value="1"/>
</dbReference>
<dbReference type="AlphaFoldDB" id="A0A2M7BG75"/>
<dbReference type="InterPro" id="IPR050921">
    <property type="entry name" value="T4SS_GSP_E_ATPase"/>
</dbReference>